<dbReference type="Proteomes" id="UP001303473">
    <property type="component" value="Unassembled WGS sequence"/>
</dbReference>
<feature type="compositionally biased region" description="Acidic residues" evidence="1">
    <location>
        <begin position="337"/>
        <end position="346"/>
    </location>
</feature>
<dbReference type="AlphaFoldDB" id="A0AAN6SA64"/>
<feature type="region of interest" description="Disordered" evidence="1">
    <location>
        <begin position="293"/>
        <end position="352"/>
    </location>
</feature>
<reference evidence="3" key="1">
    <citation type="journal article" date="2023" name="Mol. Phylogenet. Evol.">
        <title>Genome-scale phylogeny and comparative genomics of the fungal order Sordariales.</title>
        <authorList>
            <person name="Hensen N."/>
            <person name="Bonometti L."/>
            <person name="Westerberg I."/>
            <person name="Brannstrom I.O."/>
            <person name="Guillou S."/>
            <person name="Cros-Aarteil S."/>
            <person name="Calhoun S."/>
            <person name="Haridas S."/>
            <person name="Kuo A."/>
            <person name="Mondo S."/>
            <person name="Pangilinan J."/>
            <person name="Riley R."/>
            <person name="LaButti K."/>
            <person name="Andreopoulos B."/>
            <person name="Lipzen A."/>
            <person name="Chen C."/>
            <person name="Yan M."/>
            <person name="Daum C."/>
            <person name="Ng V."/>
            <person name="Clum A."/>
            <person name="Steindorff A."/>
            <person name="Ohm R.A."/>
            <person name="Martin F."/>
            <person name="Silar P."/>
            <person name="Natvig D.O."/>
            <person name="Lalanne C."/>
            <person name="Gautier V."/>
            <person name="Ament-Velasquez S.L."/>
            <person name="Kruys A."/>
            <person name="Hutchinson M.I."/>
            <person name="Powell A.J."/>
            <person name="Barry K."/>
            <person name="Miller A.N."/>
            <person name="Grigoriev I.V."/>
            <person name="Debuchy R."/>
            <person name="Gladieux P."/>
            <person name="Hiltunen Thoren M."/>
            <person name="Johannesson H."/>
        </authorList>
    </citation>
    <scope>NUCLEOTIDE SEQUENCE [LARGE SCALE GENOMIC DNA]</scope>
    <source>
        <strain evidence="3">CBS 340.73</strain>
    </source>
</reference>
<protein>
    <submittedName>
        <fullName evidence="2">Uncharacterized protein</fullName>
    </submittedName>
</protein>
<organism evidence="2 3">
    <name type="scientific">Diplogelasinospora grovesii</name>
    <dbReference type="NCBI Taxonomy" id="303347"/>
    <lineage>
        <taxon>Eukaryota</taxon>
        <taxon>Fungi</taxon>
        <taxon>Dikarya</taxon>
        <taxon>Ascomycota</taxon>
        <taxon>Pezizomycotina</taxon>
        <taxon>Sordariomycetes</taxon>
        <taxon>Sordariomycetidae</taxon>
        <taxon>Sordariales</taxon>
        <taxon>Diplogelasinosporaceae</taxon>
        <taxon>Diplogelasinospora</taxon>
    </lineage>
</organism>
<gene>
    <name evidence="2" type="ORF">QBC46DRAFT_336459</name>
</gene>
<name>A0AAN6SA64_9PEZI</name>
<dbReference type="EMBL" id="MU853754">
    <property type="protein sequence ID" value="KAK3945693.1"/>
    <property type="molecule type" value="Genomic_DNA"/>
</dbReference>
<feature type="region of interest" description="Disordered" evidence="1">
    <location>
        <begin position="252"/>
        <end position="272"/>
    </location>
</feature>
<evidence type="ECO:0000313" key="3">
    <source>
        <dbReference type="Proteomes" id="UP001303473"/>
    </source>
</evidence>
<sequence length="352" mass="38605">MSLVLLDPVTPTPQLYHLLAILSTYDWDGVGQTGALKDGKSAKTRWRQIRKKYELNELPAASGLMEYLNSITDKDAKIITRGQDEKASRLKPPMMTPQEIGGILPSSAANINYRNIAARAAINELTGELNMERDIASDGEYFPSDEDSEDDDDMPGMDRGFARALKSAEFIPSYDKATIHNVAKHMFRSPALAKAINEELYIKLKAEAACIRAERFNQFVIKGLGFNRATNLRATIHERMAKTDCYAQEEEELKGARMSAPSPGGKRSRTTATSTMVFPGNLAMDIVHGNSVHRAEVSDSSTSSPGAFDIATRANPTLPKKAPSPQPETRGKRPTEESADDDTNDGEDGKVI</sequence>
<comment type="caution">
    <text evidence="2">The sequence shown here is derived from an EMBL/GenBank/DDBJ whole genome shotgun (WGS) entry which is preliminary data.</text>
</comment>
<accession>A0AAN6SA64</accession>
<keyword evidence="3" id="KW-1185">Reference proteome</keyword>
<evidence type="ECO:0000256" key="1">
    <source>
        <dbReference type="SAM" id="MobiDB-lite"/>
    </source>
</evidence>
<evidence type="ECO:0000313" key="2">
    <source>
        <dbReference type="EMBL" id="KAK3945693.1"/>
    </source>
</evidence>
<proteinExistence type="predicted"/>